<dbReference type="Pfam" id="PF07992">
    <property type="entry name" value="Pyr_redox_2"/>
    <property type="match status" value="1"/>
</dbReference>
<evidence type="ECO:0000313" key="10">
    <source>
        <dbReference type="Proteomes" id="UP000027466"/>
    </source>
</evidence>
<feature type="binding site" evidence="5">
    <location>
        <begin position="199"/>
        <end position="206"/>
    </location>
    <ligand>
        <name>NAD(+)</name>
        <dbReference type="ChEBI" id="CHEBI:57540"/>
    </ligand>
</feature>
<dbReference type="PIRSF" id="PIRSF000350">
    <property type="entry name" value="Mercury_reductase_MerA"/>
    <property type="match status" value="1"/>
</dbReference>
<dbReference type="Gene3D" id="3.30.390.30">
    <property type="match status" value="1"/>
</dbReference>
<feature type="domain" description="FAD/NAD(P)-binding" evidence="8">
    <location>
        <begin position="24"/>
        <end position="344"/>
    </location>
</feature>
<feature type="binding site" evidence="5">
    <location>
        <position position="133"/>
    </location>
    <ligand>
        <name>FAD</name>
        <dbReference type="ChEBI" id="CHEBI:57692"/>
    </ligand>
</feature>
<dbReference type="InterPro" id="IPR004099">
    <property type="entry name" value="Pyr_nucl-diS_OxRdtase_dimer"/>
</dbReference>
<dbReference type="SUPFAM" id="SSF55424">
    <property type="entry name" value="FAD/NAD-linked reductases, dimerisation (C-terminal) domain"/>
    <property type="match status" value="1"/>
</dbReference>
<dbReference type="GO" id="GO:0050660">
    <property type="term" value="F:flavin adenine dinucleotide binding"/>
    <property type="evidence" value="ECO:0007669"/>
    <property type="project" value="TreeGrafter"/>
</dbReference>
<dbReference type="Pfam" id="PF02852">
    <property type="entry name" value="Pyr_redox_dim"/>
    <property type="match status" value="1"/>
</dbReference>
<proteinExistence type="inferred from homology"/>
<keyword evidence="5" id="KW-0520">NAD</keyword>
<comment type="cofactor">
    <cofactor evidence="5">
        <name>FAD</name>
        <dbReference type="ChEBI" id="CHEBI:57692"/>
    </cofactor>
    <text evidence="5">Binds 1 FAD per subunit.</text>
</comment>
<feature type="active site" description="Proton acceptor" evidence="4">
    <location>
        <position position="463"/>
    </location>
</feature>
<feature type="domain" description="Pyridine nucleotide-disulphide oxidoreductase dimerisation" evidence="7">
    <location>
        <begin position="365"/>
        <end position="470"/>
    </location>
</feature>
<keyword evidence="10" id="KW-1185">Reference proteome</keyword>
<keyword evidence="2" id="KW-0285">Flavoprotein</keyword>
<dbReference type="PRINTS" id="PR00411">
    <property type="entry name" value="PNDRDTASEI"/>
</dbReference>
<comment type="similarity">
    <text evidence="1">Belongs to the class-I pyridine nucleotide-disulfide oxidoreductase family.</text>
</comment>
<dbReference type="Proteomes" id="UP000027466">
    <property type="component" value="Unassembled WGS sequence"/>
</dbReference>
<dbReference type="AlphaFoldDB" id="A0A069PB83"/>
<keyword evidence="5" id="KW-0547">Nucleotide-binding</keyword>
<dbReference type="EMBL" id="JFHC01000123">
    <property type="protein sequence ID" value="KDR37920.1"/>
    <property type="molecule type" value="Genomic_DNA"/>
</dbReference>
<dbReference type="InterPro" id="IPR023753">
    <property type="entry name" value="FAD/NAD-binding_dom"/>
</dbReference>
<feature type="binding site" evidence="5">
    <location>
        <position position="70"/>
    </location>
    <ligand>
        <name>FAD</name>
        <dbReference type="ChEBI" id="CHEBI:57692"/>
    </ligand>
</feature>
<evidence type="ECO:0000256" key="4">
    <source>
        <dbReference type="PIRSR" id="PIRSR000350-2"/>
    </source>
</evidence>
<accession>A0A069PB83</accession>
<dbReference type="SUPFAM" id="SSF51905">
    <property type="entry name" value="FAD/NAD(P)-binding domain"/>
    <property type="match status" value="1"/>
</dbReference>
<dbReference type="PANTHER" id="PTHR43014">
    <property type="entry name" value="MERCURIC REDUCTASE"/>
    <property type="match status" value="1"/>
</dbReference>
<keyword evidence="3 5" id="KW-0274">FAD</keyword>
<feature type="binding site" evidence="5">
    <location>
        <position position="290"/>
    </location>
    <ligand>
        <name>NAD(+)</name>
        <dbReference type="ChEBI" id="CHEBI:57540"/>
    </ligand>
</feature>
<feature type="disulfide bond" description="Redox-active" evidence="6">
    <location>
        <begin position="61"/>
        <end position="66"/>
    </location>
</feature>
<comment type="caution">
    <text evidence="9">The sequence shown here is derived from an EMBL/GenBank/DDBJ whole genome shotgun (WGS) entry which is preliminary data.</text>
</comment>
<evidence type="ECO:0000259" key="7">
    <source>
        <dbReference type="Pfam" id="PF02852"/>
    </source>
</evidence>
<dbReference type="PRINTS" id="PR00368">
    <property type="entry name" value="FADPNR"/>
</dbReference>
<dbReference type="RefSeq" id="WP_051673033.1">
    <property type="nucleotide sequence ID" value="NZ_CADFFX010000065.1"/>
</dbReference>
<name>A0A069PB83_9BURK</name>
<organism evidence="9 10">
    <name type="scientific">Caballeronia glathei</name>
    <dbReference type="NCBI Taxonomy" id="60547"/>
    <lineage>
        <taxon>Bacteria</taxon>
        <taxon>Pseudomonadati</taxon>
        <taxon>Pseudomonadota</taxon>
        <taxon>Betaproteobacteria</taxon>
        <taxon>Burkholderiales</taxon>
        <taxon>Burkholderiaceae</taxon>
        <taxon>Caballeronia</taxon>
    </lineage>
</organism>
<dbReference type="GO" id="GO:0003955">
    <property type="term" value="F:NAD(P)H dehydrogenase (quinone) activity"/>
    <property type="evidence" value="ECO:0007669"/>
    <property type="project" value="TreeGrafter"/>
</dbReference>
<reference evidence="9 10" key="1">
    <citation type="submission" date="2014-03" db="EMBL/GenBank/DDBJ databases">
        <title>Draft Genome Sequences of Four Burkholderia Strains.</title>
        <authorList>
            <person name="Liu X.Y."/>
            <person name="Li C.X."/>
            <person name="Xu J.H."/>
        </authorList>
    </citation>
    <scope>NUCLEOTIDE SEQUENCE [LARGE SCALE GENOMIC DNA]</scope>
    <source>
        <strain evidence="9 10">DSM 50014</strain>
    </source>
</reference>
<gene>
    <name evidence="9" type="ORF">BG61_05725</name>
</gene>
<dbReference type="PANTHER" id="PTHR43014:SF2">
    <property type="entry name" value="MERCURIC REDUCTASE"/>
    <property type="match status" value="1"/>
</dbReference>
<feature type="binding site" evidence="5">
    <location>
        <position position="331"/>
    </location>
    <ligand>
        <name>FAD</name>
        <dbReference type="ChEBI" id="CHEBI:57692"/>
    </ligand>
</feature>
<dbReference type="InterPro" id="IPR016156">
    <property type="entry name" value="FAD/NAD-linked_Rdtase_dimer_sf"/>
</dbReference>
<evidence type="ECO:0000313" key="9">
    <source>
        <dbReference type="EMBL" id="KDR37920.1"/>
    </source>
</evidence>
<evidence type="ECO:0000256" key="5">
    <source>
        <dbReference type="PIRSR" id="PIRSR000350-3"/>
    </source>
</evidence>
<protein>
    <submittedName>
        <fullName evidence="9">Mercuric reductase</fullName>
    </submittedName>
</protein>
<evidence type="ECO:0000256" key="3">
    <source>
        <dbReference type="ARBA" id="ARBA00022827"/>
    </source>
</evidence>
<evidence type="ECO:0000256" key="2">
    <source>
        <dbReference type="ARBA" id="ARBA00022630"/>
    </source>
</evidence>
<evidence type="ECO:0000256" key="1">
    <source>
        <dbReference type="ARBA" id="ARBA00007532"/>
    </source>
</evidence>
<sequence>MADDLHSGQSVETISAGFRSIEEYDLVIIGSGEASKYVAWTLAKQGQRVVVVERKYIGGSCPNIACLPSKNVIHSAKVASYFRRGEEFGIGTTGFTIDMESVRNRKREMVAELVDIHVENFRKSGAELIVGYGKFTGPRTVEVTLPDGTTRTLRGTNVIIGTGTTAAVQPIPGLAEAQPLTHIEALELGEIPQHLLVMGGGYVGLELAQAMRRFGSRVTVIDRNERLVHREDPDIAEGLSKLFQEEGIELVLSAHVERVSGTSGKAVTVIVRQGASQRTLEGTHLLIATGRTPNTQGLGLESAGVDTTDRGYIKVNERLETTAAGVWAVGDVAGSPQFTHVAFDDFRVIRDNLAGGNHVTTGRLVPFCMFTDPEVARIGLSETEAGARAIPYRLFKIPMAAVLRTRTLSETRGFIKALVDINSDRILGLTVFGIDGGEIMASVQVAMIAGLPYTALRDAILTHPTLLEGLVVLFSSSPSVPT</sequence>
<dbReference type="Gene3D" id="3.50.50.60">
    <property type="entry name" value="FAD/NAD(P)-binding domain"/>
    <property type="match status" value="2"/>
</dbReference>
<dbReference type="InterPro" id="IPR036188">
    <property type="entry name" value="FAD/NAD-bd_sf"/>
</dbReference>
<evidence type="ECO:0000256" key="6">
    <source>
        <dbReference type="PIRSR" id="PIRSR000350-4"/>
    </source>
</evidence>
<dbReference type="InterPro" id="IPR001100">
    <property type="entry name" value="Pyr_nuc-diS_OxRdtase"/>
</dbReference>
<evidence type="ECO:0000259" key="8">
    <source>
        <dbReference type="Pfam" id="PF07992"/>
    </source>
</evidence>